<feature type="domain" description="AB hydrolase-1" evidence="1">
    <location>
        <begin position="24"/>
        <end position="266"/>
    </location>
</feature>
<evidence type="ECO:0000259" key="1">
    <source>
        <dbReference type="Pfam" id="PF00561"/>
    </source>
</evidence>
<dbReference type="GO" id="GO:0016787">
    <property type="term" value="F:hydrolase activity"/>
    <property type="evidence" value="ECO:0007669"/>
    <property type="project" value="UniProtKB-KW"/>
</dbReference>
<dbReference type="EMBL" id="JBHUFU010000003">
    <property type="protein sequence ID" value="MFD1829465.1"/>
    <property type="molecule type" value="Genomic_DNA"/>
</dbReference>
<dbReference type="Pfam" id="PF00561">
    <property type="entry name" value="Abhydrolase_1"/>
    <property type="match status" value="1"/>
</dbReference>
<reference evidence="3" key="1">
    <citation type="journal article" date="2019" name="Int. J. Syst. Evol. Microbiol.">
        <title>The Global Catalogue of Microorganisms (GCM) 10K type strain sequencing project: providing services to taxonomists for standard genome sequencing and annotation.</title>
        <authorList>
            <consortium name="The Broad Institute Genomics Platform"/>
            <consortium name="The Broad Institute Genome Sequencing Center for Infectious Disease"/>
            <person name="Wu L."/>
            <person name="Ma J."/>
        </authorList>
    </citation>
    <scope>NUCLEOTIDE SEQUENCE [LARGE SCALE GENOMIC DNA]</scope>
    <source>
        <strain evidence="3">CGMCC 4.7455</strain>
    </source>
</reference>
<dbReference type="RefSeq" id="WP_380898025.1">
    <property type="nucleotide sequence ID" value="NZ_JBHUFU010000003.1"/>
</dbReference>
<keyword evidence="2" id="KW-0378">Hydrolase</keyword>
<dbReference type="Gene3D" id="3.40.50.1820">
    <property type="entry name" value="alpha/beta hydrolase"/>
    <property type="match status" value="1"/>
</dbReference>
<protein>
    <submittedName>
        <fullName evidence="2">Alpha/beta fold hydrolase</fullName>
    </submittedName>
</protein>
<dbReference type="SUPFAM" id="SSF53474">
    <property type="entry name" value="alpha/beta-Hydrolases"/>
    <property type="match status" value="1"/>
</dbReference>
<dbReference type="PANTHER" id="PTHR43433">
    <property type="entry name" value="HYDROLASE, ALPHA/BETA FOLD FAMILY PROTEIN"/>
    <property type="match status" value="1"/>
</dbReference>
<name>A0ABW4PHN3_9ACTN</name>
<dbReference type="PANTHER" id="PTHR43433:SF5">
    <property type="entry name" value="AB HYDROLASE-1 DOMAIN-CONTAINING PROTEIN"/>
    <property type="match status" value="1"/>
</dbReference>
<sequence length="293" mass="31519">METFVDAGDGYRLWVETTGGEGLPPLLLVMGAGASGIAWPGELVARLARHHRVIRYDHRDTGRSTRAFHERPYAIRDLAGDAVAVLDALSIERAHVAGMSLGGYLVQLLLLDHPGRLLSAALWGTSVLGGARPDPEIRDEDLPGPDPRVLAMWEQMGQERDQEAELRWRVEHWRILNGGVLPFDTGEFEDLERRVAAHSGGWTASLAHALADRSGMERGGELARVTVPTLVIDAPEDPITPPPHAARLARAVPSARLVTIPGLGHALSRATVSPLADALIAHTRSAGAPGRTP</sequence>
<dbReference type="InterPro" id="IPR000073">
    <property type="entry name" value="AB_hydrolase_1"/>
</dbReference>
<comment type="caution">
    <text evidence="2">The sequence shown here is derived from an EMBL/GenBank/DDBJ whole genome shotgun (WGS) entry which is preliminary data.</text>
</comment>
<organism evidence="2 3">
    <name type="scientific">Streptomyces desertarenae</name>
    <dbReference type="NCBI Taxonomy" id="2666184"/>
    <lineage>
        <taxon>Bacteria</taxon>
        <taxon>Bacillati</taxon>
        <taxon>Actinomycetota</taxon>
        <taxon>Actinomycetes</taxon>
        <taxon>Kitasatosporales</taxon>
        <taxon>Streptomycetaceae</taxon>
        <taxon>Streptomyces</taxon>
    </lineage>
</organism>
<dbReference type="Proteomes" id="UP001597365">
    <property type="component" value="Unassembled WGS sequence"/>
</dbReference>
<evidence type="ECO:0000313" key="3">
    <source>
        <dbReference type="Proteomes" id="UP001597365"/>
    </source>
</evidence>
<proteinExistence type="predicted"/>
<dbReference type="InterPro" id="IPR050471">
    <property type="entry name" value="AB_hydrolase"/>
</dbReference>
<gene>
    <name evidence="2" type="ORF">ACFSJS_07290</name>
</gene>
<evidence type="ECO:0000313" key="2">
    <source>
        <dbReference type="EMBL" id="MFD1829465.1"/>
    </source>
</evidence>
<keyword evidence="3" id="KW-1185">Reference proteome</keyword>
<accession>A0ABW4PHN3</accession>
<dbReference type="InterPro" id="IPR029058">
    <property type="entry name" value="AB_hydrolase_fold"/>
</dbReference>